<dbReference type="GeneID" id="54561109"/>
<protein>
    <recommendedName>
        <fullName evidence="4">Ubiquitin 3 binding protein But2 C-terminal domain-containing protein</fullName>
    </recommendedName>
</protein>
<proteinExistence type="predicted"/>
<sequence>MLPLLLFALLPVTFAQSLPTTSLFVPVEYVSNTFSASIAGSDAAATTYVFPPGCEDRSCGPVTVIQGPGTAIFNETDQPITTIYNCTLYPSSGDPTSASCTLSSTSPGYAFPSPVMMHYPADSGYAFPLYEAVITAGGSETSDVWGYQTTNSHRASLSNPLSEGSVIETGTATSASSSGVSTGLEASSATMPSSEVVVVTTTAPAVTMTAQETVSSSATVASASTSSTSTSEAGQSAIPLRSLLLVSFYALLARWFVV</sequence>
<evidence type="ECO:0008006" key="4">
    <source>
        <dbReference type="Google" id="ProtNLM"/>
    </source>
</evidence>
<reference evidence="2" key="1">
    <citation type="journal article" date="2020" name="Stud. Mycol.">
        <title>101 Dothideomycetes genomes: a test case for predicting lifestyles and emergence of pathogens.</title>
        <authorList>
            <person name="Haridas S."/>
            <person name="Albert R."/>
            <person name="Binder M."/>
            <person name="Bloem J."/>
            <person name="Labutti K."/>
            <person name="Salamov A."/>
            <person name="Andreopoulos B."/>
            <person name="Baker S."/>
            <person name="Barry K."/>
            <person name="Bills G."/>
            <person name="Bluhm B."/>
            <person name="Cannon C."/>
            <person name="Castanera R."/>
            <person name="Culley D."/>
            <person name="Daum C."/>
            <person name="Ezra D."/>
            <person name="Gonzalez J."/>
            <person name="Henrissat B."/>
            <person name="Kuo A."/>
            <person name="Liang C."/>
            <person name="Lipzen A."/>
            <person name="Lutzoni F."/>
            <person name="Magnuson J."/>
            <person name="Mondo S."/>
            <person name="Nolan M."/>
            <person name="Ohm R."/>
            <person name="Pangilinan J."/>
            <person name="Park H.-J."/>
            <person name="Ramirez L."/>
            <person name="Alfaro M."/>
            <person name="Sun H."/>
            <person name="Tritt A."/>
            <person name="Yoshinaga Y."/>
            <person name="Zwiers L.-H."/>
            <person name="Turgeon B."/>
            <person name="Goodwin S."/>
            <person name="Spatafora J."/>
            <person name="Crous P."/>
            <person name="Grigoriev I."/>
        </authorList>
    </citation>
    <scope>NUCLEOTIDE SEQUENCE</scope>
    <source>
        <strain evidence="2">ATCC 36951</strain>
    </source>
</reference>
<feature type="signal peptide" evidence="1">
    <location>
        <begin position="1"/>
        <end position="15"/>
    </location>
</feature>
<gene>
    <name evidence="2" type="ORF">M409DRAFT_25802</name>
</gene>
<evidence type="ECO:0000256" key="1">
    <source>
        <dbReference type="SAM" id="SignalP"/>
    </source>
</evidence>
<feature type="chain" id="PRO_5025647102" description="Ubiquitin 3 binding protein But2 C-terminal domain-containing protein" evidence="1">
    <location>
        <begin position="16"/>
        <end position="258"/>
    </location>
</feature>
<dbReference type="EMBL" id="ML993606">
    <property type="protein sequence ID" value="KAF2164031.1"/>
    <property type="molecule type" value="Genomic_DNA"/>
</dbReference>
<dbReference type="RefSeq" id="XP_033664920.1">
    <property type="nucleotide sequence ID" value="XM_033807837.1"/>
</dbReference>
<organism evidence="2 3">
    <name type="scientific">Zasmidium cellare ATCC 36951</name>
    <dbReference type="NCBI Taxonomy" id="1080233"/>
    <lineage>
        <taxon>Eukaryota</taxon>
        <taxon>Fungi</taxon>
        <taxon>Dikarya</taxon>
        <taxon>Ascomycota</taxon>
        <taxon>Pezizomycotina</taxon>
        <taxon>Dothideomycetes</taxon>
        <taxon>Dothideomycetidae</taxon>
        <taxon>Mycosphaerellales</taxon>
        <taxon>Mycosphaerellaceae</taxon>
        <taxon>Zasmidium</taxon>
    </lineage>
</organism>
<keyword evidence="1" id="KW-0732">Signal</keyword>
<dbReference type="AlphaFoldDB" id="A0A6A6CAF1"/>
<name>A0A6A6CAF1_ZASCE</name>
<dbReference type="OrthoDB" id="4991875at2759"/>
<dbReference type="Proteomes" id="UP000799537">
    <property type="component" value="Unassembled WGS sequence"/>
</dbReference>
<accession>A0A6A6CAF1</accession>
<keyword evidence="3" id="KW-1185">Reference proteome</keyword>
<evidence type="ECO:0000313" key="3">
    <source>
        <dbReference type="Proteomes" id="UP000799537"/>
    </source>
</evidence>
<evidence type="ECO:0000313" key="2">
    <source>
        <dbReference type="EMBL" id="KAF2164031.1"/>
    </source>
</evidence>